<keyword evidence="14" id="KW-1185">Reference proteome</keyword>
<evidence type="ECO:0000256" key="12">
    <source>
        <dbReference type="SAM" id="SignalP"/>
    </source>
</evidence>
<evidence type="ECO:0000256" key="11">
    <source>
        <dbReference type="SAM" id="Phobius"/>
    </source>
</evidence>
<dbReference type="SUPFAM" id="SSF49503">
    <property type="entry name" value="Cupredoxins"/>
    <property type="match status" value="1"/>
</dbReference>
<evidence type="ECO:0000256" key="4">
    <source>
        <dbReference type="ARBA" id="ARBA00022729"/>
    </source>
</evidence>
<feature type="domain" description="Phytocyanin" evidence="13">
    <location>
        <begin position="27"/>
        <end position="129"/>
    </location>
</feature>
<evidence type="ECO:0000259" key="13">
    <source>
        <dbReference type="PROSITE" id="PS51485"/>
    </source>
</evidence>
<keyword evidence="3" id="KW-0336">GPI-anchor</keyword>
<dbReference type="PANTHER" id="PTHR33021:SF14">
    <property type="entry name" value="OS01G0272700 PROTEIN"/>
    <property type="match status" value="1"/>
</dbReference>
<gene>
    <name evidence="15" type="primary">LOC110782615</name>
</gene>
<dbReference type="Gene3D" id="2.60.40.420">
    <property type="entry name" value="Cupredoxins - blue copper proteins"/>
    <property type="match status" value="1"/>
</dbReference>
<keyword evidence="8" id="KW-0449">Lipoprotein</keyword>
<comment type="similarity">
    <text evidence="9">Belongs to the early nodulin-like (ENODL) family.</text>
</comment>
<evidence type="ECO:0000256" key="8">
    <source>
        <dbReference type="ARBA" id="ARBA00023288"/>
    </source>
</evidence>
<evidence type="ECO:0000256" key="7">
    <source>
        <dbReference type="ARBA" id="ARBA00023180"/>
    </source>
</evidence>
<keyword evidence="5 11" id="KW-0472">Membrane</keyword>
<dbReference type="GeneID" id="110782615"/>
<dbReference type="InterPro" id="IPR008972">
    <property type="entry name" value="Cupredoxin"/>
</dbReference>
<dbReference type="Proteomes" id="UP000813463">
    <property type="component" value="Chromosome 4"/>
</dbReference>
<keyword evidence="7" id="KW-0325">Glycoprotein</keyword>
<feature type="region of interest" description="Disordered" evidence="10">
    <location>
        <begin position="138"/>
        <end position="166"/>
    </location>
</feature>
<feature type="compositionally biased region" description="Polar residues" evidence="10">
    <location>
        <begin position="157"/>
        <end position="166"/>
    </location>
</feature>
<keyword evidence="2" id="KW-1003">Cell membrane</keyword>
<keyword evidence="6" id="KW-1015">Disulfide bond</keyword>
<dbReference type="AlphaFoldDB" id="A0A9R0I452"/>
<sequence>MAKFSTIKACKFSLILAILFVFHVSCFQYEVGGEKGWIKPDGSELETYNEWAEQNRFHIGDSINFKYTNDSVLLVERSDYEDCNVKNPMLKFDDGNTVYEFDKSGFVYFISGKPKHCQAGQKMIIRVMVQYAAHHPTASSPAPSSQGPTDAGYGFITDSSGPTSTNSSDMLSVTSYCLTLFMGVVIVLYLFMD</sequence>
<dbReference type="Pfam" id="PF02298">
    <property type="entry name" value="Cu_bind_like"/>
    <property type="match status" value="1"/>
</dbReference>
<keyword evidence="11" id="KW-0812">Transmembrane</keyword>
<feature type="chain" id="PRO_5046528675" evidence="12">
    <location>
        <begin position="27"/>
        <end position="193"/>
    </location>
</feature>
<dbReference type="InterPro" id="IPR003245">
    <property type="entry name" value="Phytocyanin_dom"/>
</dbReference>
<evidence type="ECO:0000256" key="3">
    <source>
        <dbReference type="ARBA" id="ARBA00022622"/>
    </source>
</evidence>
<dbReference type="PROSITE" id="PS51485">
    <property type="entry name" value="PHYTOCYANIN"/>
    <property type="match status" value="1"/>
</dbReference>
<evidence type="ECO:0000313" key="15">
    <source>
        <dbReference type="RefSeq" id="XP_021842472.2"/>
    </source>
</evidence>
<keyword evidence="4 12" id="KW-0732">Signal</keyword>
<evidence type="ECO:0000256" key="5">
    <source>
        <dbReference type="ARBA" id="ARBA00023136"/>
    </source>
</evidence>
<evidence type="ECO:0000256" key="2">
    <source>
        <dbReference type="ARBA" id="ARBA00022475"/>
    </source>
</evidence>
<accession>A0A9R0I452</accession>
<evidence type="ECO:0000313" key="14">
    <source>
        <dbReference type="Proteomes" id="UP000813463"/>
    </source>
</evidence>
<protein>
    <submittedName>
        <fullName evidence="15">Early nodulin-like protein 21</fullName>
    </submittedName>
</protein>
<proteinExistence type="inferred from homology"/>
<reference evidence="15" key="2">
    <citation type="submission" date="2025-08" db="UniProtKB">
        <authorList>
            <consortium name="RefSeq"/>
        </authorList>
    </citation>
    <scope>IDENTIFICATION</scope>
    <source>
        <tissue evidence="15">Leaf</tissue>
    </source>
</reference>
<dbReference type="CDD" id="cd11019">
    <property type="entry name" value="OsENODL1_like"/>
    <property type="match status" value="1"/>
</dbReference>
<keyword evidence="11" id="KW-1133">Transmembrane helix</keyword>
<feature type="transmembrane region" description="Helical" evidence="11">
    <location>
        <begin position="173"/>
        <end position="192"/>
    </location>
</feature>
<dbReference type="GO" id="GO:0098552">
    <property type="term" value="C:side of membrane"/>
    <property type="evidence" value="ECO:0007669"/>
    <property type="project" value="UniProtKB-KW"/>
</dbReference>
<comment type="subcellular location">
    <subcellularLocation>
        <location evidence="1">Cell membrane</location>
        <topology evidence="1">Lipid-anchor</topology>
        <topology evidence="1">GPI-anchor</topology>
    </subcellularLocation>
</comment>
<dbReference type="GO" id="GO:0009055">
    <property type="term" value="F:electron transfer activity"/>
    <property type="evidence" value="ECO:0007669"/>
    <property type="project" value="InterPro"/>
</dbReference>
<name>A0A9R0I452_SPIOL</name>
<dbReference type="RefSeq" id="XP_021842472.2">
    <property type="nucleotide sequence ID" value="XM_021986780.2"/>
</dbReference>
<evidence type="ECO:0000256" key="10">
    <source>
        <dbReference type="SAM" id="MobiDB-lite"/>
    </source>
</evidence>
<dbReference type="InterPro" id="IPR039391">
    <property type="entry name" value="Phytocyanin-like"/>
</dbReference>
<dbReference type="GO" id="GO:0005886">
    <property type="term" value="C:plasma membrane"/>
    <property type="evidence" value="ECO:0000318"/>
    <property type="project" value="GO_Central"/>
</dbReference>
<dbReference type="PANTHER" id="PTHR33021">
    <property type="entry name" value="BLUE COPPER PROTEIN"/>
    <property type="match status" value="1"/>
</dbReference>
<dbReference type="InterPro" id="IPR041846">
    <property type="entry name" value="ENL_dom"/>
</dbReference>
<dbReference type="KEGG" id="soe:110782615"/>
<feature type="signal peptide" evidence="12">
    <location>
        <begin position="1"/>
        <end position="26"/>
    </location>
</feature>
<organism evidence="14 15">
    <name type="scientific">Spinacia oleracea</name>
    <name type="common">Spinach</name>
    <dbReference type="NCBI Taxonomy" id="3562"/>
    <lineage>
        <taxon>Eukaryota</taxon>
        <taxon>Viridiplantae</taxon>
        <taxon>Streptophyta</taxon>
        <taxon>Embryophyta</taxon>
        <taxon>Tracheophyta</taxon>
        <taxon>Spermatophyta</taxon>
        <taxon>Magnoliopsida</taxon>
        <taxon>eudicotyledons</taxon>
        <taxon>Gunneridae</taxon>
        <taxon>Pentapetalae</taxon>
        <taxon>Caryophyllales</taxon>
        <taxon>Chenopodiaceae</taxon>
        <taxon>Chenopodioideae</taxon>
        <taxon>Anserineae</taxon>
        <taxon>Spinacia</taxon>
    </lineage>
</organism>
<evidence type="ECO:0000256" key="1">
    <source>
        <dbReference type="ARBA" id="ARBA00004609"/>
    </source>
</evidence>
<reference evidence="14" key="1">
    <citation type="journal article" date="2021" name="Nat. Commun.">
        <title>Genomic analyses provide insights into spinach domestication and the genetic basis of agronomic traits.</title>
        <authorList>
            <person name="Cai X."/>
            <person name="Sun X."/>
            <person name="Xu C."/>
            <person name="Sun H."/>
            <person name="Wang X."/>
            <person name="Ge C."/>
            <person name="Zhang Z."/>
            <person name="Wang Q."/>
            <person name="Fei Z."/>
            <person name="Jiao C."/>
            <person name="Wang Q."/>
        </authorList>
    </citation>
    <scope>NUCLEOTIDE SEQUENCE [LARGE SCALE GENOMIC DNA]</scope>
    <source>
        <strain evidence="14">cv. Varoflay</strain>
    </source>
</reference>
<evidence type="ECO:0000256" key="6">
    <source>
        <dbReference type="ARBA" id="ARBA00023157"/>
    </source>
</evidence>
<evidence type="ECO:0000256" key="9">
    <source>
        <dbReference type="ARBA" id="ARBA00035011"/>
    </source>
</evidence>